<evidence type="ECO:0000313" key="2">
    <source>
        <dbReference type="EMBL" id="KAK6625694.1"/>
    </source>
</evidence>
<protein>
    <submittedName>
        <fullName evidence="2">Uncharacterized protein</fullName>
    </submittedName>
</protein>
<feature type="compositionally biased region" description="Acidic residues" evidence="1">
    <location>
        <begin position="39"/>
        <end position="51"/>
    </location>
</feature>
<reference evidence="2 3" key="1">
    <citation type="submission" date="2023-10" db="EMBL/GenBank/DDBJ databases">
        <title>Genomes of two closely related lineages of the louse Polyplax serrata with different host specificities.</title>
        <authorList>
            <person name="Martinu J."/>
            <person name="Tarabai H."/>
            <person name="Stefka J."/>
            <person name="Hypsa V."/>
        </authorList>
    </citation>
    <scope>NUCLEOTIDE SEQUENCE [LARGE SCALE GENOMIC DNA]</scope>
    <source>
        <strain evidence="2">HR10_N</strain>
    </source>
</reference>
<feature type="compositionally biased region" description="Basic residues" evidence="1">
    <location>
        <begin position="1"/>
        <end position="10"/>
    </location>
</feature>
<feature type="region of interest" description="Disordered" evidence="1">
    <location>
        <begin position="1"/>
        <end position="67"/>
    </location>
</feature>
<accession>A0AAN8PEA3</accession>
<gene>
    <name evidence="2" type="ORF">RUM43_005993</name>
</gene>
<evidence type="ECO:0000313" key="3">
    <source>
        <dbReference type="Proteomes" id="UP001372834"/>
    </source>
</evidence>
<dbReference type="EMBL" id="JAWJWE010000037">
    <property type="protein sequence ID" value="KAK6625694.1"/>
    <property type="molecule type" value="Genomic_DNA"/>
</dbReference>
<feature type="compositionally biased region" description="Basic residues" evidence="1">
    <location>
        <begin position="23"/>
        <end position="33"/>
    </location>
</feature>
<comment type="caution">
    <text evidence="2">The sequence shown here is derived from an EMBL/GenBank/DDBJ whole genome shotgun (WGS) entry which is preliminary data.</text>
</comment>
<organism evidence="2 3">
    <name type="scientific">Polyplax serrata</name>
    <name type="common">Common mouse louse</name>
    <dbReference type="NCBI Taxonomy" id="468196"/>
    <lineage>
        <taxon>Eukaryota</taxon>
        <taxon>Metazoa</taxon>
        <taxon>Ecdysozoa</taxon>
        <taxon>Arthropoda</taxon>
        <taxon>Hexapoda</taxon>
        <taxon>Insecta</taxon>
        <taxon>Pterygota</taxon>
        <taxon>Neoptera</taxon>
        <taxon>Paraneoptera</taxon>
        <taxon>Psocodea</taxon>
        <taxon>Troctomorpha</taxon>
        <taxon>Phthiraptera</taxon>
        <taxon>Anoplura</taxon>
        <taxon>Polyplacidae</taxon>
        <taxon>Polyplax</taxon>
    </lineage>
</organism>
<dbReference type="AlphaFoldDB" id="A0AAN8PEA3"/>
<dbReference type="Proteomes" id="UP001372834">
    <property type="component" value="Unassembled WGS sequence"/>
</dbReference>
<evidence type="ECO:0000256" key="1">
    <source>
        <dbReference type="SAM" id="MobiDB-lite"/>
    </source>
</evidence>
<sequence>MGVRVARRKGEKKEKKNFPFRKILQRVSRKRKPVRAEQDQDAEGGREEEDGGGGGNGNQKGSKNRNLFQTEIRRLRMDVTSSACCSAAIVSGVERAETTPDFLARIKIRQGRSGKKVRCPVP</sequence>
<proteinExistence type="predicted"/>
<name>A0AAN8PEA3_POLSC</name>